<proteinExistence type="predicted"/>
<evidence type="ECO:0000313" key="2">
    <source>
        <dbReference type="EMBL" id="GJT97939.1"/>
    </source>
</evidence>
<name>A0ABQ5IE18_9ASTR</name>
<comment type="caution">
    <text evidence="2">The sequence shown here is derived from an EMBL/GenBank/DDBJ whole genome shotgun (WGS) entry which is preliminary data.</text>
</comment>
<evidence type="ECO:0000313" key="3">
    <source>
        <dbReference type="Proteomes" id="UP001151760"/>
    </source>
</evidence>
<keyword evidence="3" id="KW-1185">Reference proteome</keyword>
<evidence type="ECO:0008006" key="4">
    <source>
        <dbReference type="Google" id="ProtNLM"/>
    </source>
</evidence>
<feature type="region of interest" description="Disordered" evidence="1">
    <location>
        <begin position="1"/>
        <end position="33"/>
    </location>
</feature>
<dbReference type="EMBL" id="BQNB010020628">
    <property type="protein sequence ID" value="GJT97939.1"/>
    <property type="molecule type" value="Genomic_DNA"/>
</dbReference>
<organism evidence="2 3">
    <name type="scientific">Tanacetum coccineum</name>
    <dbReference type="NCBI Taxonomy" id="301880"/>
    <lineage>
        <taxon>Eukaryota</taxon>
        <taxon>Viridiplantae</taxon>
        <taxon>Streptophyta</taxon>
        <taxon>Embryophyta</taxon>
        <taxon>Tracheophyta</taxon>
        <taxon>Spermatophyta</taxon>
        <taxon>Magnoliopsida</taxon>
        <taxon>eudicotyledons</taxon>
        <taxon>Gunneridae</taxon>
        <taxon>Pentapetalae</taxon>
        <taxon>asterids</taxon>
        <taxon>campanulids</taxon>
        <taxon>Asterales</taxon>
        <taxon>Asteraceae</taxon>
        <taxon>Asteroideae</taxon>
        <taxon>Anthemideae</taxon>
        <taxon>Anthemidinae</taxon>
        <taxon>Tanacetum</taxon>
    </lineage>
</organism>
<reference evidence="2" key="1">
    <citation type="journal article" date="2022" name="Int. J. Mol. Sci.">
        <title>Draft Genome of Tanacetum Coccineum: Genomic Comparison of Closely Related Tanacetum-Family Plants.</title>
        <authorList>
            <person name="Yamashiro T."/>
            <person name="Shiraishi A."/>
            <person name="Nakayama K."/>
            <person name="Satake H."/>
        </authorList>
    </citation>
    <scope>NUCLEOTIDE SEQUENCE</scope>
</reference>
<dbReference type="Proteomes" id="UP001151760">
    <property type="component" value="Unassembled WGS sequence"/>
</dbReference>
<gene>
    <name evidence="2" type="ORF">Tco_1093457</name>
</gene>
<sequence length="143" mass="16274">MENDHTNSFLFKDLDIDQPDSERQKDQTDTGKSIRRIEITDTAYSGPQKAQNFNTMQNEHLYSAIANGIDEKKPKLKDLPAHLEYAFLNKDGRCPVIISSKLTQNEKNSLLQVLEKHKGVISWKMADIKGINPSFCTHKLSDV</sequence>
<accession>A0ABQ5IE18</accession>
<protein>
    <recommendedName>
        <fullName evidence="4">Reverse transcriptase domain-containing protein</fullName>
    </recommendedName>
</protein>
<reference evidence="2" key="2">
    <citation type="submission" date="2022-01" db="EMBL/GenBank/DDBJ databases">
        <authorList>
            <person name="Yamashiro T."/>
            <person name="Shiraishi A."/>
            <person name="Satake H."/>
            <person name="Nakayama K."/>
        </authorList>
    </citation>
    <scope>NUCLEOTIDE SEQUENCE</scope>
</reference>
<feature type="compositionally biased region" description="Basic and acidic residues" evidence="1">
    <location>
        <begin position="12"/>
        <end position="29"/>
    </location>
</feature>
<evidence type="ECO:0000256" key="1">
    <source>
        <dbReference type="SAM" id="MobiDB-lite"/>
    </source>
</evidence>